<dbReference type="GO" id="GO:0003677">
    <property type="term" value="F:DNA binding"/>
    <property type="evidence" value="ECO:0007669"/>
    <property type="project" value="TreeGrafter"/>
</dbReference>
<feature type="compositionally biased region" description="Low complexity" evidence="7">
    <location>
        <begin position="67"/>
        <end position="93"/>
    </location>
</feature>
<dbReference type="Pfam" id="PF07531">
    <property type="entry name" value="TAFH"/>
    <property type="match status" value="1"/>
</dbReference>
<dbReference type="GO" id="GO:0016251">
    <property type="term" value="F:RNA polymerase II general transcription initiation factor activity"/>
    <property type="evidence" value="ECO:0007669"/>
    <property type="project" value="TreeGrafter"/>
</dbReference>
<evidence type="ECO:0000256" key="6">
    <source>
        <dbReference type="ARBA" id="ARBA00023242"/>
    </source>
</evidence>
<accession>A0A8T2KMV5</accession>
<evidence type="ECO:0000256" key="1">
    <source>
        <dbReference type="ARBA" id="ARBA00004123"/>
    </source>
</evidence>
<feature type="domain" description="TAFH" evidence="8">
    <location>
        <begin position="403"/>
        <end position="500"/>
    </location>
</feature>
<dbReference type="SUPFAM" id="SSF47113">
    <property type="entry name" value="Histone-fold"/>
    <property type="match status" value="1"/>
</dbReference>
<dbReference type="AlphaFoldDB" id="A0A8T2KMV5"/>
<dbReference type="InterPro" id="IPR037249">
    <property type="entry name" value="TAFH/NHR1_dom_sf"/>
</dbReference>
<evidence type="ECO:0000256" key="4">
    <source>
        <dbReference type="ARBA" id="ARBA00023015"/>
    </source>
</evidence>
<dbReference type="InterPro" id="IPR009072">
    <property type="entry name" value="Histone-fold"/>
</dbReference>
<dbReference type="InterPro" id="IPR003894">
    <property type="entry name" value="TAFH_NHR1"/>
</dbReference>
<evidence type="ECO:0000259" key="8">
    <source>
        <dbReference type="PROSITE" id="PS51119"/>
    </source>
</evidence>
<feature type="compositionally biased region" description="Low complexity" evidence="7">
    <location>
        <begin position="352"/>
        <end position="362"/>
    </location>
</feature>
<dbReference type="GO" id="GO:0005669">
    <property type="term" value="C:transcription factor TFIID complex"/>
    <property type="evidence" value="ECO:0007669"/>
    <property type="project" value="InterPro"/>
</dbReference>
<dbReference type="OrthoDB" id="21060at2759"/>
<keyword evidence="5" id="KW-0804">Transcription</keyword>
<evidence type="ECO:0000256" key="2">
    <source>
        <dbReference type="ARBA" id="ARBA00006178"/>
    </source>
</evidence>
<feature type="compositionally biased region" description="Basic and acidic residues" evidence="7">
    <location>
        <begin position="808"/>
        <end position="826"/>
    </location>
</feature>
<feature type="region of interest" description="Disordered" evidence="7">
    <location>
        <begin position="349"/>
        <end position="369"/>
    </location>
</feature>
<proteinExistence type="inferred from homology"/>
<dbReference type="PANTHER" id="PTHR15138:SF18">
    <property type="entry name" value="TATA-BOX BINDING PROTEIN ASSOCIATED FACTOR 4"/>
    <property type="match status" value="1"/>
</dbReference>
<feature type="region of interest" description="Disordered" evidence="7">
    <location>
        <begin position="849"/>
        <end position="880"/>
    </location>
</feature>
<dbReference type="CDD" id="cd08045">
    <property type="entry name" value="HFD_TAF4"/>
    <property type="match status" value="1"/>
</dbReference>
<sequence length="919" mass="95014">MVTTLPSHEVKPGTSTAQTFSGGDAMDARADSGAALPGTPVSNSSLPGSNSSPTAGTVLNNGPGLLTSKGDGSSSSSSSSNSGSGSVGGSSVPATSSTVIIQASASTGPTGATRPIGPTVTVLRPAAMHTTPPTGTTIGAPALAVNGSNMNAVLNVAQQAPAAPPAPATAAGVTLTLTPQTPGQVLAPAPAPPGAPLGTTTIKPEPAKSIIHSAAGQSVVGHLHVSPGAAKGAVQLQQQQGVVRSLVAQTPSPAGVRAIAPQQVLAPRIPQSSPGQPSIQNIQLPPGMVLVRSETGQLLMIPQQVLAQMQAQMQATCTAMPVSTTPGQITSAQTPGAPIMSRPVAPVIRQGSPTTSSPATTTLQRPPAQLPSVGSVLTVQPGTAPRVATPATGTSITLPTETMENVKKCKNFLSTLIKLATSAKQSSQTAANVKELVKNLLEGRIEAEDFTSRLYKELNSSPQPYLVPFLKRSLPALRQLTPDSLAFIQQSQGLPVRPAATVALASPTLVNPVTAASVATTVPVATAAAPAATGTATIAAGTATATTSSVVSAATAATTAPRTLIQPAHNKTTQSASLVLQSQQQGTIVKTPQVALTTTPMVALRGQPPSRIVVGQPHMQVKPLQTVSMKPGAVSGPRLASSPATLLAAQKSKLKDAAGGTFRDDDDINDVASMAGVNLSEESARILATNSDVVGAVTRSCKDEAFLSTALLQRRILDIGKRFGVTDLAPEVVNLVSHAAQQRLQNLLEKVSVIAQQKNMTYKEDGRYEQVTDVRAQLKFFEQLDQMEKQKKEEQEREILMKAAKSRSRQEDPEQLRLKQKAKEMQQQELAQIRQRDANLTALAAIGPRKKRKVDSPALGTDAEGSGSSANATAGLSGGVSRQFARQRITRVNLRDLLFCLENERESSRSQLLYRALLK</sequence>
<dbReference type="FunFam" id="1.20.120.1110:FF:000002">
    <property type="entry name" value="Transcription initiation factor TFIID subunit 4B"/>
    <property type="match status" value="1"/>
</dbReference>
<organism evidence="9 10">
    <name type="scientific">Astyanax mexicanus</name>
    <name type="common">Blind cave fish</name>
    <name type="synonym">Astyanax fasciatus mexicanus</name>
    <dbReference type="NCBI Taxonomy" id="7994"/>
    <lineage>
        <taxon>Eukaryota</taxon>
        <taxon>Metazoa</taxon>
        <taxon>Chordata</taxon>
        <taxon>Craniata</taxon>
        <taxon>Vertebrata</taxon>
        <taxon>Euteleostomi</taxon>
        <taxon>Actinopterygii</taxon>
        <taxon>Neopterygii</taxon>
        <taxon>Teleostei</taxon>
        <taxon>Ostariophysi</taxon>
        <taxon>Characiformes</taxon>
        <taxon>Characoidei</taxon>
        <taxon>Acestrorhamphidae</taxon>
        <taxon>Acestrorhamphinae</taxon>
        <taxon>Astyanax</taxon>
    </lineage>
</organism>
<dbReference type="GO" id="GO:0046982">
    <property type="term" value="F:protein heterodimerization activity"/>
    <property type="evidence" value="ECO:0007669"/>
    <property type="project" value="InterPro"/>
</dbReference>
<keyword evidence="3" id="KW-0597">Phosphoprotein</keyword>
<protein>
    <submittedName>
        <fullName evidence="9">Transcription initiation factor TFIID subunit 4-like</fullName>
    </submittedName>
</protein>
<dbReference type="InterPro" id="IPR007900">
    <property type="entry name" value="TAF4_C"/>
</dbReference>
<dbReference type="Proteomes" id="UP000752171">
    <property type="component" value="Unassembled WGS sequence"/>
</dbReference>
<dbReference type="GO" id="GO:0006367">
    <property type="term" value="P:transcription initiation at RNA polymerase II promoter"/>
    <property type="evidence" value="ECO:0007669"/>
    <property type="project" value="TreeGrafter"/>
</dbReference>
<dbReference type="SUPFAM" id="SSF158553">
    <property type="entry name" value="TAFH domain-like"/>
    <property type="match status" value="1"/>
</dbReference>
<evidence type="ECO:0000313" key="9">
    <source>
        <dbReference type="EMBL" id="KAG9260578.1"/>
    </source>
</evidence>
<evidence type="ECO:0000313" key="10">
    <source>
        <dbReference type="Proteomes" id="UP000752171"/>
    </source>
</evidence>
<evidence type="ECO:0000256" key="5">
    <source>
        <dbReference type="ARBA" id="ARBA00023163"/>
    </source>
</evidence>
<feature type="region of interest" description="Disordered" evidence="7">
    <location>
        <begin position="1"/>
        <end position="93"/>
    </location>
</feature>
<comment type="similarity">
    <text evidence="2">Belongs to the TAF4 family.</text>
</comment>
<gene>
    <name evidence="9" type="primary">TAF4</name>
    <name evidence="9" type="ORF">AMEX_G26853</name>
</gene>
<comment type="caution">
    <text evidence="9">The sequence shown here is derived from an EMBL/GenBank/DDBJ whole genome shotgun (WGS) entry which is preliminary data.</text>
</comment>
<dbReference type="Gene3D" id="1.10.20.10">
    <property type="entry name" value="Histone, subunit A"/>
    <property type="match status" value="1"/>
</dbReference>
<dbReference type="PROSITE" id="PS51119">
    <property type="entry name" value="TAFH"/>
    <property type="match status" value="1"/>
</dbReference>
<dbReference type="SMART" id="SM00549">
    <property type="entry name" value="TAFH"/>
    <property type="match status" value="1"/>
</dbReference>
<evidence type="ECO:0000256" key="3">
    <source>
        <dbReference type="ARBA" id="ARBA00022553"/>
    </source>
</evidence>
<feature type="region of interest" description="Disordered" evidence="7">
    <location>
        <begin position="802"/>
        <end position="829"/>
    </location>
</feature>
<dbReference type="EMBL" id="JAICCE010000024">
    <property type="protein sequence ID" value="KAG9260578.1"/>
    <property type="molecule type" value="Genomic_DNA"/>
</dbReference>
<keyword evidence="6" id="KW-0539">Nucleus</keyword>
<dbReference type="Gene3D" id="1.20.120.1110">
    <property type="entry name" value="TAFH/NHR1 domain"/>
    <property type="match status" value="1"/>
</dbReference>
<dbReference type="PANTHER" id="PTHR15138">
    <property type="entry name" value="TRANSCRIPTION INITIATION FACTOR TFIID SUBUNIT 4"/>
    <property type="match status" value="1"/>
</dbReference>
<evidence type="ECO:0000256" key="7">
    <source>
        <dbReference type="SAM" id="MobiDB-lite"/>
    </source>
</evidence>
<reference evidence="9 10" key="1">
    <citation type="submission" date="2021-07" db="EMBL/GenBank/DDBJ databases">
        <authorList>
            <person name="Imarazene B."/>
            <person name="Zahm M."/>
            <person name="Klopp C."/>
            <person name="Cabau C."/>
            <person name="Beille S."/>
            <person name="Jouanno E."/>
            <person name="Castinel A."/>
            <person name="Lluch J."/>
            <person name="Gil L."/>
            <person name="Kuchtly C."/>
            <person name="Lopez Roques C."/>
            <person name="Donnadieu C."/>
            <person name="Parrinello H."/>
            <person name="Journot L."/>
            <person name="Du K."/>
            <person name="Schartl M."/>
            <person name="Retaux S."/>
            <person name="Guiguen Y."/>
        </authorList>
    </citation>
    <scope>NUCLEOTIDE SEQUENCE [LARGE SCALE GENOMIC DNA]</scope>
    <source>
        <strain evidence="9">Pach_M1</strain>
        <tissue evidence="9">Testis</tissue>
    </source>
</reference>
<dbReference type="Pfam" id="PF05236">
    <property type="entry name" value="TAF4"/>
    <property type="match status" value="1"/>
</dbReference>
<keyword evidence="4" id="KW-0805">Transcription regulation</keyword>
<feature type="compositionally biased region" description="Low complexity" evidence="7">
    <location>
        <begin position="42"/>
        <end position="53"/>
    </location>
</feature>
<dbReference type="GO" id="GO:0006357">
    <property type="term" value="P:regulation of transcription by RNA polymerase II"/>
    <property type="evidence" value="ECO:0007669"/>
    <property type="project" value="UniProtKB-ARBA"/>
</dbReference>
<name>A0A8T2KMV5_ASTMX</name>
<comment type="subcellular location">
    <subcellularLocation>
        <location evidence="1">Nucleus</location>
    </subcellularLocation>
</comment>
<dbReference type="FunFam" id="1.10.20.10:FF:000015">
    <property type="entry name" value="Transcription initiation factor TFIID subunit 4B"/>
    <property type="match status" value="1"/>
</dbReference>
<dbReference type="InterPro" id="IPR045144">
    <property type="entry name" value="TAF4"/>
</dbReference>